<keyword evidence="1" id="KW-0472">Membrane</keyword>
<dbReference type="Proteomes" id="UP000092460">
    <property type="component" value="Unassembled WGS sequence"/>
</dbReference>
<keyword evidence="1" id="KW-0812">Transmembrane</keyword>
<proteinExistence type="predicted"/>
<organism evidence="2 3">
    <name type="scientific">Glossina palpalis gambiensis</name>
    <dbReference type="NCBI Taxonomy" id="67801"/>
    <lineage>
        <taxon>Eukaryota</taxon>
        <taxon>Metazoa</taxon>
        <taxon>Ecdysozoa</taxon>
        <taxon>Arthropoda</taxon>
        <taxon>Hexapoda</taxon>
        <taxon>Insecta</taxon>
        <taxon>Pterygota</taxon>
        <taxon>Neoptera</taxon>
        <taxon>Endopterygota</taxon>
        <taxon>Diptera</taxon>
        <taxon>Brachycera</taxon>
        <taxon>Muscomorpha</taxon>
        <taxon>Hippoboscoidea</taxon>
        <taxon>Glossinidae</taxon>
        <taxon>Glossina</taxon>
    </lineage>
</organism>
<dbReference type="AlphaFoldDB" id="A0A1B0BCE4"/>
<reference evidence="2" key="2">
    <citation type="submission" date="2020-05" db="UniProtKB">
        <authorList>
            <consortium name="EnsemblMetazoa"/>
        </authorList>
    </citation>
    <scope>IDENTIFICATION</scope>
    <source>
        <strain evidence="2">IAEA</strain>
    </source>
</reference>
<keyword evidence="3" id="KW-1185">Reference proteome</keyword>
<feature type="transmembrane region" description="Helical" evidence="1">
    <location>
        <begin position="16"/>
        <end position="34"/>
    </location>
</feature>
<reference evidence="3" key="1">
    <citation type="submission" date="2015-01" db="EMBL/GenBank/DDBJ databases">
        <authorList>
            <person name="Aksoy S."/>
            <person name="Warren W."/>
            <person name="Wilson R.K."/>
        </authorList>
    </citation>
    <scope>NUCLEOTIDE SEQUENCE [LARGE SCALE GENOMIC DNA]</scope>
    <source>
        <strain evidence="3">IAEA</strain>
    </source>
</reference>
<dbReference type="PROSITE" id="PS51257">
    <property type="entry name" value="PROKAR_LIPOPROTEIN"/>
    <property type="match status" value="1"/>
</dbReference>
<name>A0A1B0BCE4_9MUSC</name>
<dbReference type="VEuPathDB" id="VectorBase:GPPI025625"/>
<keyword evidence="1" id="KW-1133">Transmembrane helix</keyword>
<dbReference type="EnsemblMetazoa" id="GPPI025625-RA">
    <property type="protein sequence ID" value="GPPI025625-PA"/>
    <property type="gene ID" value="GPPI025625"/>
</dbReference>
<accession>A0A1B0BCE4</accession>
<evidence type="ECO:0000313" key="2">
    <source>
        <dbReference type="EnsemblMetazoa" id="GPPI025625-PA"/>
    </source>
</evidence>
<protein>
    <submittedName>
        <fullName evidence="2">Uncharacterized protein</fullName>
    </submittedName>
</protein>
<evidence type="ECO:0000313" key="3">
    <source>
        <dbReference type="Proteomes" id="UP000092460"/>
    </source>
</evidence>
<sequence length="127" mass="14633">MYLPRTGITYGQLREIAFVCIVLVTTTPLLLACGSSGKRFMAFKIKIDLNSTVYIFSFCSELAMPSLRLQYQYILWHFRGTFASMNPLFQSDESRVPLYLWYVLFLIVGDEAHEYFSITSLRSTACQ</sequence>
<dbReference type="EMBL" id="JXJN01011967">
    <property type="status" value="NOT_ANNOTATED_CDS"/>
    <property type="molecule type" value="Genomic_DNA"/>
</dbReference>
<evidence type="ECO:0000256" key="1">
    <source>
        <dbReference type="SAM" id="Phobius"/>
    </source>
</evidence>
<dbReference type="EMBL" id="JXJN01011966">
    <property type="status" value="NOT_ANNOTATED_CDS"/>
    <property type="molecule type" value="Genomic_DNA"/>
</dbReference>